<dbReference type="Proteomes" id="UP001064933">
    <property type="component" value="Chromosome"/>
</dbReference>
<sequence>MKSLKRHLACCLLGATALLTACGGGSEQIEEFKPTRILSFGDETSVLRSDGTKYSINGVNTTTNLVSCTVNPIWNQSLASDFGLVFKECNTSNLAATTGVMYAAAGAKVADVAAQIDRQFALDGFNGKDLVTVLAGANDILELYGQFGAQDANTLGNAAEARGEALAAQVNRIANGGGKVILSTMQDIGYTPYAVKEKAAHADTDRAALLSELSRRFNVGLRLKIINDGRMIGLILSDELTQTMARYPSSYGMSNSTDAACLTSALPPVCTDKTLATNATATTWMWASDTLLAPGAHAYIYNSARTRARNNPF</sequence>
<dbReference type="InterPro" id="IPR001087">
    <property type="entry name" value="GDSL"/>
</dbReference>
<dbReference type="PROSITE" id="PS51257">
    <property type="entry name" value="PROKAR_LIPOPROTEIN"/>
    <property type="match status" value="1"/>
</dbReference>
<proteinExistence type="predicted"/>
<keyword evidence="1" id="KW-0732">Signal</keyword>
<keyword evidence="2" id="KW-0378">Hydrolase</keyword>
<dbReference type="Pfam" id="PF00657">
    <property type="entry name" value="Lipase_GDSL"/>
    <property type="match status" value="1"/>
</dbReference>
<dbReference type="Gene3D" id="3.40.50.1110">
    <property type="entry name" value="SGNH hydrolase"/>
    <property type="match status" value="1"/>
</dbReference>
<dbReference type="RefSeq" id="WP_261758827.1">
    <property type="nucleotide sequence ID" value="NZ_CP104562.2"/>
</dbReference>
<accession>A0ABY6B259</accession>
<feature type="chain" id="PRO_5046054400" evidence="1">
    <location>
        <begin position="22"/>
        <end position="313"/>
    </location>
</feature>
<feature type="signal peptide" evidence="1">
    <location>
        <begin position="1"/>
        <end position="21"/>
    </location>
</feature>
<dbReference type="InterPro" id="IPR036514">
    <property type="entry name" value="SGNH_hydro_sf"/>
</dbReference>
<organism evidence="2 3">
    <name type="scientific">Roseateles amylovorans</name>
    <dbReference type="NCBI Taxonomy" id="2978473"/>
    <lineage>
        <taxon>Bacteria</taxon>
        <taxon>Pseudomonadati</taxon>
        <taxon>Pseudomonadota</taxon>
        <taxon>Betaproteobacteria</taxon>
        <taxon>Burkholderiales</taxon>
        <taxon>Sphaerotilaceae</taxon>
        <taxon>Roseateles</taxon>
    </lineage>
</organism>
<gene>
    <name evidence="2" type="ORF">N4261_03455</name>
</gene>
<dbReference type="EMBL" id="CP104562">
    <property type="protein sequence ID" value="UXH79007.1"/>
    <property type="molecule type" value="Genomic_DNA"/>
</dbReference>
<keyword evidence="3" id="KW-1185">Reference proteome</keyword>
<protein>
    <submittedName>
        <fullName evidence="2">SGNH/GDSL hydrolase family protein</fullName>
    </submittedName>
</protein>
<dbReference type="SUPFAM" id="SSF52266">
    <property type="entry name" value="SGNH hydrolase"/>
    <property type="match status" value="1"/>
</dbReference>
<dbReference type="GO" id="GO:0016787">
    <property type="term" value="F:hydrolase activity"/>
    <property type="evidence" value="ECO:0007669"/>
    <property type="project" value="UniProtKB-KW"/>
</dbReference>
<name>A0ABY6B259_9BURK</name>
<evidence type="ECO:0000256" key="1">
    <source>
        <dbReference type="SAM" id="SignalP"/>
    </source>
</evidence>
<evidence type="ECO:0000313" key="3">
    <source>
        <dbReference type="Proteomes" id="UP001064933"/>
    </source>
</evidence>
<evidence type="ECO:0000313" key="2">
    <source>
        <dbReference type="EMBL" id="UXH79007.1"/>
    </source>
</evidence>
<reference evidence="2" key="1">
    <citation type="submission" date="2022-10" db="EMBL/GenBank/DDBJ databases">
        <title>Characterization and whole genome sequencing of a new Roseateles species, isolated from fresh water.</title>
        <authorList>
            <person name="Guliayeva D.Y."/>
            <person name="Akhremchuk A.E."/>
            <person name="Sikolenko M.A."/>
            <person name="Valentovich L.N."/>
            <person name="Sidarenka A.V."/>
        </authorList>
    </citation>
    <scope>NUCLEOTIDE SEQUENCE</scope>
    <source>
        <strain evidence="2">BIM B-1768</strain>
    </source>
</reference>